<keyword evidence="2" id="KW-1185">Reference proteome</keyword>
<evidence type="ECO:0000313" key="2">
    <source>
        <dbReference type="Proteomes" id="UP001218188"/>
    </source>
</evidence>
<dbReference type="AlphaFoldDB" id="A0AAD6XBF4"/>
<comment type="caution">
    <text evidence="1">The sequence shown here is derived from an EMBL/GenBank/DDBJ whole genome shotgun (WGS) entry which is preliminary data.</text>
</comment>
<evidence type="ECO:0000313" key="1">
    <source>
        <dbReference type="EMBL" id="KAJ7042245.1"/>
    </source>
</evidence>
<gene>
    <name evidence="1" type="ORF">C8F04DRAFT_1390695</name>
</gene>
<name>A0AAD6XBF4_9AGAR</name>
<dbReference type="Proteomes" id="UP001218188">
    <property type="component" value="Unassembled WGS sequence"/>
</dbReference>
<reference evidence="1" key="1">
    <citation type="submission" date="2023-03" db="EMBL/GenBank/DDBJ databases">
        <title>Massive genome expansion in bonnet fungi (Mycena s.s.) driven by repeated elements and novel gene families across ecological guilds.</title>
        <authorList>
            <consortium name="Lawrence Berkeley National Laboratory"/>
            <person name="Harder C.B."/>
            <person name="Miyauchi S."/>
            <person name="Viragh M."/>
            <person name="Kuo A."/>
            <person name="Thoen E."/>
            <person name="Andreopoulos B."/>
            <person name="Lu D."/>
            <person name="Skrede I."/>
            <person name="Drula E."/>
            <person name="Henrissat B."/>
            <person name="Morin E."/>
            <person name="Kohler A."/>
            <person name="Barry K."/>
            <person name="LaButti K."/>
            <person name="Morin E."/>
            <person name="Salamov A."/>
            <person name="Lipzen A."/>
            <person name="Mereny Z."/>
            <person name="Hegedus B."/>
            <person name="Baldrian P."/>
            <person name="Stursova M."/>
            <person name="Weitz H."/>
            <person name="Taylor A."/>
            <person name="Grigoriev I.V."/>
            <person name="Nagy L.G."/>
            <person name="Martin F."/>
            <person name="Kauserud H."/>
        </authorList>
    </citation>
    <scope>NUCLEOTIDE SEQUENCE</scope>
    <source>
        <strain evidence="1">CBHHK200</strain>
    </source>
</reference>
<sequence>MAVELENPHLVTPLIVHDSGILLTPQLNKETLLASVVSEYKQHNHAVSALEANHKISVILDDQSQPVVFTIGSDKRFHCIRHVPGKAWERTDITPAIMNSHAEVLAFDVVQHHVSASQTKVAVCVAVKDDNSDSPYLFYTRPVTITGRTSFNISDDFVLVKQKALSITSLTILAPDIEFTKPGHIIVGSAETGDKRGTDYNVDTDPNNSAPWTTISLPETATAVLQVLGITRRASIGGSIVSLYKQELSSPDPVREASDVGTSISCLSLDGVINTSLLLDKIGDGARSVCATSTSKGLSDIYVAGLKGIGYYAAQKLGFEPDVLLPDISFKQVVAAEHSLNVSLLAVSTSNKLYYIHGVRKSTGVSPTFGISGTVFPIRQHISIISTQYNASINASEVMLVDSTNKLKHVLRDAGSGMWTEHVIHVPSLGLTTYPAFSTQISLNGNLGSAVHPGHEMLLSATEATYALVNDVPVRLTSTAGPFVTDVSGKLCIVIQANSQLAAPTITAVLKGSDQTFSFSIEPKQRLIHQWAQIRSGVDLKNAQSTAGEPIFPHTDIPDEAFNACADLLSKVPSMLVHAKPQTSGTSSKATHLYSLVLERKGTTFVVSQAWAPWDIVVEVVSSVGEFLETVWHEVEHFTKAAITIAAGVVDFFAEVGGKVLRAVLDTAGAVIRSVATILKDTLNIDITRFIALFGFLWDYPNILNTQKIVVNSVKILGARAAQTVKTNCSTLKAQLPKLRKRLEANLPPPDKTGIADLMAFSKREVEKNFMWTLLQQILNNPIIHDVQRFVSMWMLRTIALFDDVIEFPSLVKLEEMVSNRVTRLIEKLAKDGAIDVASMIRDVFNTFVQVLKGTAGIADLLKHVLSDAFWTLFDAAQDIFEVVLDLVSDVISEGMVFLGSPFKIPGISTLWTSFTQTPFSFLDVGSLFLAQIMYLVTMMWKKKLPFEVMSPWETYFPADGSDLHIDLDAKAQDTSRRLYSFQTELSTTGAASPKQYDLEGLLKVFDWGEFITNIVVTFWPELGVNPGDIPLVEQSSAAASTESALPRYSSPTTVANITTAEKYLLITGVVTEGISFLCSAARANLTAPDLHGLGSFITKLTAFILKVLSLIYTLKPPSLPVPIFDLGMSCLPAFGDIINSLPVGIWKYAESDKTGEDKYEYYAALAAATAGGADMGMNIFNYMEQPEVVGVLFFTSVVFNGLSWGWSIPKN</sequence>
<proteinExistence type="predicted"/>
<organism evidence="1 2">
    <name type="scientific">Mycena alexandri</name>
    <dbReference type="NCBI Taxonomy" id="1745969"/>
    <lineage>
        <taxon>Eukaryota</taxon>
        <taxon>Fungi</taxon>
        <taxon>Dikarya</taxon>
        <taxon>Basidiomycota</taxon>
        <taxon>Agaricomycotina</taxon>
        <taxon>Agaricomycetes</taxon>
        <taxon>Agaricomycetidae</taxon>
        <taxon>Agaricales</taxon>
        <taxon>Marasmiineae</taxon>
        <taxon>Mycenaceae</taxon>
        <taxon>Mycena</taxon>
    </lineage>
</organism>
<accession>A0AAD6XBF4</accession>
<dbReference type="EMBL" id="JARJCM010000013">
    <property type="protein sequence ID" value="KAJ7042245.1"/>
    <property type="molecule type" value="Genomic_DNA"/>
</dbReference>
<protein>
    <submittedName>
        <fullName evidence="1">Uncharacterized protein</fullName>
    </submittedName>
</protein>